<sequence length="60" mass="6548">MNPPDRSAIRDADIDDLLGALARADLEQALSLLVLIADLRPDMPIAEAFDHVPKARDLVN</sequence>
<name>A0ABS1CNN7_9GAMM</name>
<protein>
    <submittedName>
        <fullName evidence="1">Uncharacterized protein</fullName>
    </submittedName>
</protein>
<proteinExistence type="predicted"/>
<comment type="caution">
    <text evidence="1">The sequence shown here is derived from an EMBL/GenBank/DDBJ whole genome shotgun (WGS) entry which is preliminary data.</text>
</comment>
<dbReference type="EMBL" id="NRRV01000094">
    <property type="protein sequence ID" value="MBK1633556.1"/>
    <property type="molecule type" value="Genomic_DNA"/>
</dbReference>
<evidence type="ECO:0000313" key="2">
    <source>
        <dbReference type="Proteomes" id="UP000748752"/>
    </source>
</evidence>
<dbReference type="Proteomes" id="UP000748752">
    <property type="component" value="Unassembled WGS sequence"/>
</dbReference>
<organism evidence="1 2">
    <name type="scientific">Thiohalocapsa halophila</name>
    <dbReference type="NCBI Taxonomy" id="69359"/>
    <lineage>
        <taxon>Bacteria</taxon>
        <taxon>Pseudomonadati</taxon>
        <taxon>Pseudomonadota</taxon>
        <taxon>Gammaproteobacteria</taxon>
        <taxon>Chromatiales</taxon>
        <taxon>Chromatiaceae</taxon>
        <taxon>Thiohalocapsa</taxon>
    </lineage>
</organism>
<accession>A0ABS1CNN7</accession>
<dbReference type="RefSeq" id="WP_200242330.1">
    <property type="nucleotide sequence ID" value="NZ_NRRV01000094.1"/>
</dbReference>
<keyword evidence="2" id="KW-1185">Reference proteome</keyword>
<gene>
    <name evidence="1" type="ORF">CKO31_22980</name>
</gene>
<evidence type="ECO:0000313" key="1">
    <source>
        <dbReference type="EMBL" id="MBK1633556.1"/>
    </source>
</evidence>
<reference evidence="1 2" key="1">
    <citation type="journal article" date="2020" name="Microorganisms">
        <title>Osmotic Adaptation and Compatible Solute Biosynthesis of Phototrophic Bacteria as Revealed from Genome Analyses.</title>
        <authorList>
            <person name="Imhoff J.F."/>
            <person name="Rahn T."/>
            <person name="Kunzel S."/>
            <person name="Keller A."/>
            <person name="Neulinger S.C."/>
        </authorList>
    </citation>
    <scope>NUCLEOTIDE SEQUENCE [LARGE SCALE GENOMIC DNA]</scope>
    <source>
        <strain evidence="1 2">DSM 6210</strain>
    </source>
</reference>